<dbReference type="InterPro" id="IPR015943">
    <property type="entry name" value="WD40/YVTN_repeat-like_dom_sf"/>
</dbReference>
<dbReference type="RefSeq" id="WP_248864458.1">
    <property type="nucleotide sequence ID" value="NZ_CP086322.1"/>
</dbReference>
<proteinExistence type="predicted"/>
<sequence>MRSLLCAAGAAGMVLCAAVGPAAADEPDGFKVRDARITESSGLAASRAHPGIYWTHNDSDDGPYVYAVEAASGRTVATVTLRGIGAPRDVEAISIGPDGYVYVGDIGDNRGGTWDHVWIYRFPEPKRLRDATVTAAQFTVKYADGPRDAEALMVHPKTGRAYIASKKQGGGGALYEGPQRLSTSGVNTFRKVAPIDLWVTDGAFSPDGTRLALRSYFGGRMYRWQDGRPKDIGSVGVPIQQQGESVTFAPDGRTLMYGSEGEGSEVEPVELTGSQLPESAKGGAGPGEGDSDAASGGSGNSGAEEGSSRNSEDAGMQPSFGKGALVLLGATALVMLLRKLVRRRE</sequence>
<keyword evidence="2" id="KW-0732">Signal</keyword>
<reference evidence="3" key="1">
    <citation type="submission" date="2021-10" db="EMBL/GenBank/DDBJ databases">
        <title>Streptomyces nigrumlapis sp.nov.,an antimicrobial producing actinobacterium isolated from Black Gobi rocks.</title>
        <authorList>
            <person name="Wen Y."/>
            <person name="Zhang W."/>
            <person name="Liu X.G."/>
        </authorList>
    </citation>
    <scope>NUCLEOTIDE SEQUENCE</scope>
    <source>
        <strain evidence="3">ST13-2-2</strain>
    </source>
</reference>
<organism evidence="3 4">
    <name type="scientific">Streptomyces halobius</name>
    <dbReference type="NCBI Taxonomy" id="2879846"/>
    <lineage>
        <taxon>Bacteria</taxon>
        <taxon>Bacillati</taxon>
        <taxon>Actinomycetota</taxon>
        <taxon>Actinomycetes</taxon>
        <taxon>Kitasatosporales</taxon>
        <taxon>Streptomycetaceae</taxon>
        <taxon>Streptomyces</taxon>
    </lineage>
</organism>
<gene>
    <name evidence="3" type="ORF">K9S39_18535</name>
</gene>
<feature type="chain" id="PRO_5045818030" description="WD40 repeat protein" evidence="2">
    <location>
        <begin position="25"/>
        <end position="345"/>
    </location>
</feature>
<keyword evidence="4" id="KW-1185">Reference proteome</keyword>
<name>A0ABY4M752_9ACTN</name>
<dbReference type="Proteomes" id="UP000830115">
    <property type="component" value="Chromosome"/>
</dbReference>
<dbReference type="SUPFAM" id="SSF75011">
    <property type="entry name" value="3-carboxy-cis,cis-mucoante lactonizing enzyme"/>
    <property type="match status" value="1"/>
</dbReference>
<evidence type="ECO:0000256" key="2">
    <source>
        <dbReference type="SAM" id="SignalP"/>
    </source>
</evidence>
<feature type="signal peptide" evidence="2">
    <location>
        <begin position="1"/>
        <end position="24"/>
    </location>
</feature>
<feature type="region of interest" description="Disordered" evidence="1">
    <location>
        <begin position="250"/>
        <end position="269"/>
    </location>
</feature>
<evidence type="ECO:0008006" key="5">
    <source>
        <dbReference type="Google" id="ProtNLM"/>
    </source>
</evidence>
<accession>A0ABY4M752</accession>
<dbReference type="EMBL" id="CP086322">
    <property type="protein sequence ID" value="UQA93582.1"/>
    <property type="molecule type" value="Genomic_DNA"/>
</dbReference>
<evidence type="ECO:0000256" key="1">
    <source>
        <dbReference type="SAM" id="MobiDB-lite"/>
    </source>
</evidence>
<feature type="region of interest" description="Disordered" evidence="1">
    <location>
        <begin position="274"/>
        <end position="318"/>
    </location>
</feature>
<evidence type="ECO:0000313" key="3">
    <source>
        <dbReference type="EMBL" id="UQA93582.1"/>
    </source>
</evidence>
<evidence type="ECO:0000313" key="4">
    <source>
        <dbReference type="Proteomes" id="UP000830115"/>
    </source>
</evidence>
<protein>
    <recommendedName>
        <fullName evidence="5">WD40 repeat protein</fullName>
    </recommendedName>
</protein>
<dbReference type="Gene3D" id="2.130.10.10">
    <property type="entry name" value="YVTN repeat-like/Quinoprotein amine dehydrogenase"/>
    <property type="match status" value="1"/>
</dbReference>